<organism evidence="4 5">
    <name type="scientific">Patellaria atrata CBS 101060</name>
    <dbReference type="NCBI Taxonomy" id="1346257"/>
    <lineage>
        <taxon>Eukaryota</taxon>
        <taxon>Fungi</taxon>
        <taxon>Dikarya</taxon>
        <taxon>Ascomycota</taxon>
        <taxon>Pezizomycotina</taxon>
        <taxon>Dothideomycetes</taxon>
        <taxon>Dothideomycetes incertae sedis</taxon>
        <taxon>Patellariales</taxon>
        <taxon>Patellariaceae</taxon>
        <taxon>Patellaria</taxon>
    </lineage>
</organism>
<dbReference type="PANTHER" id="PTHR23325:SF1">
    <property type="entry name" value="SERUM RESPONSE FACTOR-BINDING PROTEIN 1"/>
    <property type="match status" value="1"/>
</dbReference>
<dbReference type="GO" id="GO:0030490">
    <property type="term" value="P:maturation of SSU-rRNA"/>
    <property type="evidence" value="ECO:0007669"/>
    <property type="project" value="TreeGrafter"/>
</dbReference>
<accession>A0A9P4S930</accession>
<dbReference type="PANTHER" id="PTHR23325">
    <property type="entry name" value="SERUM RESPONSE FACTOR-BINDING"/>
    <property type="match status" value="1"/>
</dbReference>
<dbReference type="InterPro" id="IPR015158">
    <property type="entry name" value="Bud22_dom"/>
</dbReference>
<dbReference type="OrthoDB" id="3364872at2759"/>
<feature type="compositionally biased region" description="Polar residues" evidence="2">
    <location>
        <begin position="182"/>
        <end position="199"/>
    </location>
</feature>
<dbReference type="GO" id="GO:0005634">
    <property type="term" value="C:nucleus"/>
    <property type="evidence" value="ECO:0007669"/>
    <property type="project" value="TreeGrafter"/>
</dbReference>
<feature type="region of interest" description="Disordered" evidence="2">
    <location>
        <begin position="1"/>
        <end position="25"/>
    </location>
</feature>
<keyword evidence="1" id="KW-0175">Coiled coil</keyword>
<evidence type="ECO:0000313" key="5">
    <source>
        <dbReference type="Proteomes" id="UP000799429"/>
    </source>
</evidence>
<evidence type="ECO:0000313" key="4">
    <source>
        <dbReference type="EMBL" id="KAF2837455.1"/>
    </source>
</evidence>
<dbReference type="GO" id="GO:0030686">
    <property type="term" value="C:90S preribosome"/>
    <property type="evidence" value="ECO:0007669"/>
    <property type="project" value="TreeGrafter"/>
</dbReference>
<dbReference type="InterPro" id="IPR037393">
    <property type="entry name" value="Bud22/SRFB1"/>
</dbReference>
<evidence type="ECO:0000256" key="1">
    <source>
        <dbReference type="ARBA" id="ARBA00023054"/>
    </source>
</evidence>
<proteinExistence type="predicted"/>
<sequence>MPKRKPNELYTSHSEEDAEPNQPVRPRMKFFEQKLERGKVTLFRALKLARGFERQKLGRRYKDATKQSDGATLTRLDAEILVLKKLDLTAAAEQHLYKTLLKIKSIASSDGLPAFVRESVQTAPTDAVTANVTARLYNANPVKEALARILVEVKLILGIKEPSVSKETVKSKKTAMNGFKSEVTQEPAPSQDTSPSSEPFANFDSESSSEEDNLSQARPLSPEYAVSASRKSAYAPAPTPPRGSTFLPSLTLGGYISNSESEASDDSEMDIGPRKNRRGQRARREIWEKKYGKKAKHLQAQPNPQSARGSRDKGWDPRRGAIEQGDRRRVKGPDRGHARPGGSGANVVPLKQRPKAKKRDDEGRLHPSWEAAKKAKEIKQTAQFQGKKIVFD</sequence>
<comment type="caution">
    <text evidence="4">The sequence shown here is derived from an EMBL/GenBank/DDBJ whole genome shotgun (WGS) entry which is preliminary data.</text>
</comment>
<keyword evidence="5" id="KW-1185">Reference proteome</keyword>
<evidence type="ECO:0000259" key="3">
    <source>
        <dbReference type="Pfam" id="PF09073"/>
    </source>
</evidence>
<feature type="region of interest" description="Disordered" evidence="2">
    <location>
        <begin position="167"/>
        <end position="392"/>
    </location>
</feature>
<feature type="compositionally biased region" description="Basic and acidic residues" evidence="2">
    <location>
        <begin position="358"/>
        <end position="379"/>
    </location>
</feature>
<reference evidence="4" key="1">
    <citation type="journal article" date="2020" name="Stud. Mycol.">
        <title>101 Dothideomycetes genomes: a test case for predicting lifestyles and emergence of pathogens.</title>
        <authorList>
            <person name="Haridas S."/>
            <person name="Albert R."/>
            <person name="Binder M."/>
            <person name="Bloem J."/>
            <person name="Labutti K."/>
            <person name="Salamov A."/>
            <person name="Andreopoulos B."/>
            <person name="Baker S."/>
            <person name="Barry K."/>
            <person name="Bills G."/>
            <person name="Bluhm B."/>
            <person name="Cannon C."/>
            <person name="Castanera R."/>
            <person name="Culley D."/>
            <person name="Daum C."/>
            <person name="Ezra D."/>
            <person name="Gonzalez J."/>
            <person name="Henrissat B."/>
            <person name="Kuo A."/>
            <person name="Liang C."/>
            <person name="Lipzen A."/>
            <person name="Lutzoni F."/>
            <person name="Magnuson J."/>
            <person name="Mondo S."/>
            <person name="Nolan M."/>
            <person name="Ohm R."/>
            <person name="Pangilinan J."/>
            <person name="Park H.-J."/>
            <person name="Ramirez L."/>
            <person name="Alfaro M."/>
            <person name="Sun H."/>
            <person name="Tritt A."/>
            <person name="Yoshinaga Y."/>
            <person name="Zwiers L.-H."/>
            <person name="Turgeon B."/>
            <person name="Goodwin S."/>
            <person name="Spatafora J."/>
            <person name="Crous P."/>
            <person name="Grigoriev I."/>
        </authorList>
    </citation>
    <scope>NUCLEOTIDE SEQUENCE</scope>
    <source>
        <strain evidence="4">CBS 101060</strain>
    </source>
</reference>
<feature type="compositionally biased region" description="Basic and acidic residues" evidence="2">
    <location>
        <begin position="309"/>
        <end position="337"/>
    </location>
</feature>
<gene>
    <name evidence="4" type="ORF">M501DRAFT_937242</name>
</gene>
<protein>
    <submittedName>
        <fullName evidence="4">Bud-site selection protein</fullName>
    </submittedName>
</protein>
<dbReference type="AlphaFoldDB" id="A0A9P4S930"/>
<dbReference type="EMBL" id="MU006099">
    <property type="protein sequence ID" value="KAF2837455.1"/>
    <property type="molecule type" value="Genomic_DNA"/>
</dbReference>
<evidence type="ECO:0000256" key="2">
    <source>
        <dbReference type="SAM" id="MobiDB-lite"/>
    </source>
</evidence>
<name>A0A9P4S930_9PEZI</name>
<feature type="domain" description="Bud22" evidence="3">
    <location>
        <begin position="204"/>
        <end position="392"/>
    </location>
</feature>
<dbReference type="Pfam" id="PF09073">
    <property type="entry name" value="BUD22"/>
    <property type="match status" value="1"/>
</dbReference>
<dbReference type="Proteomes" id="UP000799429">
    <property type="component" value="Unassembled WGS sequence"/>
</dbReference>